<dbReference type="SMART" id="SM00710">
    <property type="entry name" value="PbH1"/>
    <property type="match status" value="3"/>
</dbReference>
<keyword evidence="1" id="KW-0732">Signal</keyword>
<accession>A0A2P6NR79</accession>
<evidence type="ECO:0000313" key="2">
    <source>
        <dbReference type="EMBL" id="PRP86440.1"/>
    </source>
</evidence>
<sequence length="627" mass="68904">MMLSSIHLCFLIFLFEGCYSSGYTYQPIVERPVGLATYTPSTSNFSGVDFLKWINQQPYSSDGYRQLAVAHGQYDVYSTGTMLGLSNMNNTILWFDGVTLTFRVFQTTSSITAWNTNNCAIRGLTIHQNPPGTSQAVIYNITKIANGKNWVDLRVCDGYSSDFFYKTTNTLLPKEPFQPIIDLSLGNFATNLSSDGRSFRIITYDGQMANGNMIIGSMLAVRGLGHVFHYIRAGSNFSFVDYTMTSSAGMGWWIDWGYGGHRFERVKIMRNPSPPVPGGVPPLMSLSSDGIHIVGMHRGPTIIDSYFDGMGDDCINMLQFFSKIWSAQSDSSVFMQTYGHWQTGDRLRLYDSDLHPMGYATITSMRNVTNGNATVVLSVLYNSSAYASNLDRTNSDFVISRNTFYNSRGRGILCKAHRGEISHNNFSVLALGGIDVQPETGSWMEGDYAADVAIKYNVLEDIGFYGWTGYGSSISVRLNRNYQYGGDIPPAGAFSNISITDNIITGSWGHPIEIYSTSASQFSRNQIYGPFRSSFPVVNLYNNEGLVMSDNCAWGNTTGVQLSNVNATSGLQADCANHSSTESSSAGIDKDSSTTISSQMVTIVSSVNCAASLSIYPLVFVVTLHLL</sequence>
<dbReference type="AlphaFoldDB" id="A0A2P6NR79"/>
<dbReference type="InterPro" id="IPR006626">
    <property type="entry name" value="PbH1"/>
</dbReference>
<dbReference type="Proteomes" id="UP000241769">
    <property type="component" value="Unassembled WGS sequence"/>
</dbReference>
<proteinExistence type="predicted"/>
<dbReference type="OrthoDB" id="5317056at2759"/>
<dbReference type="InterPro" id="IPR011050">
    <property type="entry name" value="Pectin_lyase_fold/virulence"/>
</dbReference>
<feature type="chain" id="PRO_5015203610" description="Right handed beta helix domain-containing protein" evidence="1">
    <location>
        <begin position="21"/>
        <end position="627"/>
    </location>
</feature>
<comment type="caution">
    <text evidence="2">The sequence shown here is derived from an EMBL/GenBank/DDBJ whole genome shotgun (WGS) entry which is preliminary data.</text>
</comment>
<evidence type="ECO:0000313" key="3">
    <source>
        <dbReference type="Proteomes" id="UP000241769"/>
    </source>
</evidence>
<name>A0A2P6NR79_9EUKA</name>
<evidence type="ECO:0000256" key="1">
    <source>
        <dbReference type="SAM" id="SignalP"/>
    </source>
</evidence>
<reference evidence="2 3" key="1">
    <citation type="journal article" date="2018" name="Genome Biol. Evol.">
        <title>Multiple Roots of Fruiting Body Formation in Amoebozoa.</title>
        <authorList>
            <person name="Hillmann F."/>
            <person name="Forbes G."/>
            <person name="Novohradska S."/>
            <person name="Ferling I."/>
            <person name="Riege K."/>
            <person name="Groth M."/>
            <person name="Westermann M."/>
            <person name="Marz M."/>
            <person name="Spaller T."/>
            <person name="Winckler T."/>
            <person name="Schaap P."/>
            <person name="Glockner G."/>
        </authorList>
    </citation>
    <scope>NUCLEOTIDE SEQUENCE [LARGE SCALE GENOMIC DNA]</scope>
    <source>
        <strain evidence="2 3">Jena</strain>
    </source>
</reference>
<dbReference type="InterPro" id="IPR012334">
    <property type="entry name" value="Pectin_lyas_fold"/>
</dbReference>
<dbReference type="EMBL" id="MDYQ01000031">
    <property type="protein sequence ID" value="PRP86440.1"/>
    <property type="molecule type" value="Genomic_DNA"/>
</dbReference>
<dbReference type="SUPFAM" id="SSF51126">
    <property type="entry name" value="Pectin lyase-like"/>
    <property type="match status" value="1"/>
</dbReference>
<evidence type="ECO:0008006" key="4">
    <source>
        <dbReference type="Google" id="ProtNLM"/>
    </source>
</evidence>
<dbReference type="InParanoid" id="A0A2P6NR79"/>
<organism evidence="2 3">
    <name type="scientific">Planoprotostelium fungivorum</name>
    <dbReference type="NCBI Taxonomy" id="1890364"/>
    <lineage>
        <taxon>Eukaryota</taxon>
        <taxon>Amoebozoa</taxon>
        <taxon>Evosea</taxon>
        <taxon>Variosea</taxon>
        <taxon>Cavosteliida</taxon>
        <taxon>Cavosteliaceae</taxon>
        <taxon>Planoprotostelium</taxon>
    </lineage>
</organism>
<protein>
    <recommendedName>
        <fullName evidence="4">Right handed beta helix domain-containing protein</fullName>
    </recommendedName>
</protein>
<feature type="signal peptide" evidence="1">
    <location>
        <begin position="1"/>
        <end position="20"/>
    </location>
</feature>
<dbReference type="Gene3D" id="2.160.20.10">
    <property type="entry name" value="Single-stranded right-handed beta-helix, Pectin lyase-like"/>
    <property type="match status" value="1"/>
</dbReference>
<gene>
    <name evidence="2" type="ORF">PROFUN_05359</name>
</gene>
<keyword evidence="3" id="KW-1185">Reference proteome</keyword>